<accession>A0A2I2LEW1</accession>
<dbReference type="AlphaFoldDB" id="A0A2I2LEW1"/>
<proteinExistence type="predicted"/>
<dbReference type="SUPFAM" id="SSF49464">
    <property type="entry name" value="Carboxypeptidase regulatory domain-like"/>
    <property type="match status" value="1"/>
</dbReference>
<dbReference type="InterPro" id="IPR008969">
    <property type="entry name" value="CarboxyPept-like_regulatory"/>
</dbReference>
<name>A0A2I2LEW1_9FLAO</name>
<evidence type="ECO:0000256" key="1">
    <source>
        <dbReference type="SAM" id="SignalP"/>
    </source>
</evidence>
<gene>
    <name evidence="2" type="ORF">TNO010_110074</name>
</gene>
<reference evidence="2 3" key="1">
    <citation type="submission" date="2017-11" db="EMBL/GenBank/DDBJ databases">
        <authorList>
            <person name="Duchaud E."/>
        </authorList>
    </citation>
    <scope>NUCLEOTIDE SEQUENCE [LARGE SCALE GENOMIC DNA]</scope>
    <source>
        <strain evidence="2 3">TNO010</strain>
    </source>
</reference>
<sequence>MFKKTPFFFLMIFSVALSAQISLKGKVYDEYLDPLPNVSIKSLQSTAATTSTSAGDFTLIIARKLPCIIQVSATGHKKEVIQIKSLDQELNIVLKELK</sequence>
<dbReference type="EMBL" id="OENE01000003">
    <property type="protein sequence ID" value="SOS58101.1"/>
    <property type="molecule type" value="Genomic_DNA"/>
</dbReference>
<dbReference type="Pfam" id="PF13715">
    <property type="entry name" value="CarbopepD_reg_2"/>
    <property type="match status" value="1"/>
</dbReference>
<evidence type="ECO:0000313" key="3">
    <source>
        <dbReference type="Proteomes" id="UP000490060"/>
    </source>
</evidence>
<feature type="chain" id="PRO_5014185297" description="TonB-dependent receptor" evidence="1">
    <location>
        <begin position="20"/>
        <end position="98"/>
    </location>
</feature>
<evidence type="ECO:0008006" key="4">
    <source>
        <dbReference type="Google" id="ProtNLM"/>
    </source>
</evidence>
<dbReference type="Gene3D" id="2.60.40.1120">
    <property type="entry name" value="Carboxypeptidase-like, regulatory domain"/>
    <property type="match status" value="1"/>
</dbReference>
<feature type="signal peptide" evidence="1">
    <location>
        <begin position="1"/>
        <end position="19"/>
    </location>
</feature>
<protein>
    <recommendedName>
        <fullName evidence="4">TonB-dependent receptor</fullName>
    </recommendedName>
</protein>
<keyword evidence="1" id="KW-0732">Signal</keyword>
<organism evidence="2 3">
    <name type="scientific">Tenacibaculum finnmarkense genomovar ulcerans</name>
    <dbReference type="NCBI Taxonomy" id="2781388"/>
    <lineage>
        <taxon>Bacteria</taxon>
        <taxon>Pseudomonadati</taxon>
        <taxon>Bacteroidota</taxon>
        <taxon>Flavobacteriia</taxon>
        <taxon>Flavobacteriales</taxon>
        <taxon>Flavobacteriaceae</taxon>
        <taxon>Tenacibaculum</taxon>
        <taxon>Tenacibaculum finnmarkense</taxon>
    </lineage>
</organism>
<dbReference type="Proteomes" id="UP000490060">
    <property type="component" value="Unassembled WGS sequence"/>
</dbReference>
<evidence type="ECO:0000313" key="2">
    <source>
        <dbReference type="EMBL" id="SOS58101.1"/>
    </source>
</evidence>
<dbReference type="RefSeq" id="WP_172504714.1">
    <property type="nucleotide sequence ID" value="NZ_OENE01000003.1"/>
</dbReference>